<dbReference type="Pfam" id="PF16355">
    <property type="entry name" value="DUF4982"/>
    <property type="match status" value="1"/>
</dbReference>
<evidence type="ECO:0000313" key="10">
    <source>
        <dbReference type="EMBL" id="MDV5824888.1"/>
    </source>
</evidence>
<feature type="domain" description="Glycosyl hydrolases family 2 sugar binding" evidence="7">
    <location>
        <begin position="107"/>
        <end position="197"/>
    </location>
</feature>
<dbReference type="EMBL" id="JAPTHD010000006">
    <property type="protein sequence ID" value="MDV5824888.1"/>
    <property type="molecule type" value="Genomic_DNA"/>
</dbReference>
<evidence type="ECO:0000256" key="1">
    <source>
        <dbReference type="ARBA" id="ARBA00007401"/>
    </source>
</evidence>
<dbReference type="Gene3D" id="2.60.40.10">
    <property type="entry name" value="Immunoglobulins"/>
    <property type="match status" value="3"/>
</dbReference>
<keyword evidence="2" id="KW-0378">Hydrolase</keyword>
<dbReference type="InterPro" id="IPR051913">
    <property type="entry name" value="GH2_Domain-Containing"/>
</dbReference>
<dbReference type="Pfam" id="PF02837">
    <property type="entry name" value="Glyco_hydro_2_N"/>
    <property type="match status" value="1"/>
</dbReference>
<feature type="chain" id="PRO_5047337275" evidence="4">
    <location>
        <begin position="35"/>
        <end position="819"/>
    </location>
</feature>
<name>A0ABU3ZZD8_9SPHN</name>
<dbReference type="InterPro" id="IPR023232">
    <property type="entry name" value="Glyco_hydro_2_AS"/>
</dbReference>
<dbReference type="PRINTS" id="PR00132">
    <property type="entry name" value="GLHYDRLASE2"/>
</dbReference>
<feature type="domain" description="Glycoside hydrolase family 2 immunoglobulin-like beta-sandwich" evidence="5">
    <location>
        <begin position="208"/>
        <end position="314"/>
    </location>
</feature>
<keyword evidence="3" id="KW-0326">Glycosidase</keyword>
<evidence type="ECO:0000256" key="4">
    <source>
        <dbReference type="SAM" id="SignalP"/>
    </source>
</evidence>
<feature type="domain" description="DUF4982" evidence="8">
    <location>
        <begin position="647"/>
        <end position="697"/>
    </location>
</feature>
<dbReference type="InterPro" id="IPR006102">
    <property type="entry name" value="Ig-like_GH2"/>
</dbReference>
<sequence length="819" mass="88958">MPECGTIVARPAPFWRRCRLAFFLLLACALGPGAALVDKAQAAPRAITPLPDGWRFYQGDPQGAESPTLDDSGWRPVSVPHDWAIAGPFDKDAKAAGENGFLPSGVAWYRRALPLAPKPGRRYFLEFDGIMERSGVWVNGHHVGYRPMGYVSLRYDITRHLRADGRNIIAVRADTSAAPSSRWYSGSGIYRHVRLIETGDVHIPQGGAFVHASAIDGDRATIAVATDISNAAATAAEVTVDLVLTDPQGRQVAHRSAPVALVDAGRTRTVALDVPLTQLRRWDLDDPALYRATIRLLAADGAVLDDRQVRFGVRDARFEAATGFWLNGRNIKLKGVALHHDGGAVGAAVPLDVWRQRFTALKALGVNAIRTAHNVPSPEFLDLADELGLVVMDELFDQWNVAKTPEDYHLFFGDWHKRDTLDMVRRDRNHPSIILWSAGNEIHDTAYPVQAKAALRSILDIIHAADPSRPVTMALFRPNVTKDYDNGLADMLDVIGQNYRENELIAASRQKPDRKIIGTENGHNRSNWVPVRDYAPYAGMFLWTGIDYLGEANRSGWPNIQSPAGLLDRTGRQKIIGMQRESWWSDKPVLHVVRNADPDAAGPATDGAGGRNQPALPTMIAVATPRPKVALFDDWTPQDSSPHDEVIEVYSNCDRVEAFLNGRSLGAQPIQADASPRRWTVRYAPGEVRAQCLDAGRTQVSDSLRTAGPPVAIELEADAPTVGSTFDDLVYVRARVVDAQGVTVPSASHRLHFAVAGAGTLVATDNGSSVDHTPFASPDRAALDGHAVALVRGAGAGRLTVSATADGLARGAVTLQARR</sequence>
<dbReference type="InterPro" id="IPR008979">
    <property type="entry name" value="Galactose-bd-like_sf"/>
</dbReference>
<dbReference type="Proteomes" id="UP001185984">
    <property type="component" value="Unassembled WGS sequence"/>
</dbReference>
<dbReference type="Gene3D" id="2.60.120.260">
    <property type="entry name" value="Galactose-binding domain-like"/>
    <property type="match status" value="1"/>
</dbReference>
<keyword evidence="11" id="KW-1185">Reference proteome</keyword>
<evidence type="ECO:0000259" key="5">
    <source>
        <dbReference type="Pfam" id="PF00703"/>
    </source>
</evidence>
<dbReference type="InterPro" id="IPR036156">
    <property type="entry name" value="Beta-gal/glucu_dom_sf"/>
</dbReference>
<dbReference type="InterPro" id="IPR013783">
    <property type="entry name" value="Ig-like_fold"/>
</dbReference>
<dbReference type="PANTHER" id="PTHR42732">
    <property type="entry name" value="BETA-GALACTOSIDASE"/>
    <property type="match status" value="1"/>
</dbReference>
<keyword evidence="4" id="KW-0732">Signal</keyword>
<dbReference type="Pfam" id="PF02836">
    <property type="entry name" value="Glyco_hydro_2_C"/>
    <property type="match status" value="1"/>
</dbReference>
<dbReference type="PANTHER" id="PTHR42732:SF1">
    <property type="entry name" value="BETA-MANNOSIDASE"/>
    <property type="match status" value="1"/>
</dbReference>
<evidence type="ECO:0000259" key="7">
    <source>
        <dbReference type="Pfam" id="PF02837"/>
    </source>
</evidence>
<comment type="similarity">
    <text evidence="1">Belongs to the glycosyl hydrolase 2 family.</text>
</comment>
<dbReference type="Pfam" id="PF18565">
    <property type="entry name" value="Glyco_hydro2_C5"/>
    <property type="match status" value="1"/>
</dbReference>
<protein>
    <submittedName>
        <fullName evidence="10">DUF4982 domain-containing protein</fullName>
    </submittedName>
</protein>
<evidence type="ECO:0000259" key="8">
    <source>
        <dbReference type="Pfam" id="PF16355"/>
    </source>
</evidence>
<dbReference type="SUPFAM" id="SSF49785">
    <property type="entry name" value="Galactose-binding domain-like"/>
    <property type="match status" value="1"/>
</dbReference>
<dbReference type="PROSITE" id="PS00608">
    <property type="entry name" value="GLYCOSYL_HYDROL_F2_2"/>
    <property type="match status" value="1"/>
</dbReference>
<dbReference type="SUPFAM" id="SSF51445">
    <property type="entry name" value="(Trans)glycosidases"/>
    <property type="match status" value="1"/>
</dbReference>
<dbReference type="Gene3D" id="3.20.20.80">
    <property type="entry name" value="Glycosidases"/>
    <property type="match status" value="1"/>
</dbReference>
<dbReference type="InterPro" id="IPR006104">
    <property type="entry name" value="Glyco_hydro_2_N"/>
</dbReference>
<dbReference type="InterPro" id="IPR040605">
    <property type="entry name" value="Glyco_hydro2_dom5"/>
</dbReference>
<evidence type="ECO:0000313" key="11">
    <source>
        <dbReference type="Proteomes" id="UP001185984"/>
    </source>
</evidence>
<feature type="domain" description="Glycoside hydrolase family 2" evidence="9">
    <location>
        <begin position="713"/>
        <end position="813"/>
    </location>
</feature>
<dbReference type="InterPro" id="IPR006101">
    <property type="entry name" value="Glyco_hydro_2"/>
</dbReference>
<dbReference type="InterPro" id="IPR032311">
    <property type="entry name" value="DUF4982"/>
</dbReference>
<dbReference type="InterPro" id="IPR017853">
    <property type="entry name" value="GH"/>
</dbReference>
<comment type="caution">
    <text evidence="10">The sequence shown here is derived from an EMBL/GenBank/DDBJ whole genome shotgun (WGS) entry which is preliminary data.</text>
</comment>
<accession>A0ABU3ZZD8</accession>
<proteinExistence type="inferred from homology"/>
<organism evidence="10 11">
    <name type="scientific">Sphingobium naphthae</name>
    <dbReference type="NCBI Taxonomy" id="1886786"/>
    <lineage>
        <taxon>Bacteria</taxon>
        <taxon>Pseudomonadati</taxon>
        <taxon>Pseudomonadota</taxon>
        <taxon>Alphaproteobacteria</taxon>
        <taxon>Sphingomonadales</taxon>
        <taxon>Sphingomonadaceae</taxon>
        <taxon>Sphingobium</taxon>
    </lineage>
</organism>
<feature type="domain" description="Glycoside hydrolase family 2 catalytic" evidence="6">
    <location>
        <begin position="324"/>
        <end position="527"/>
    </location>
</feature>
<dbReference type="SUPFAM" id="SSF49303">
    <property type="entry name" value="beta-Galactosidase/glucuronidase domain"/>
    <property type="match status" value="1"/>
</dbReference>
<dbReference type="Pfam" id="PF00703">
    <property type="entry name" value="Glyco_hydro_2"/>
    <property type="match status" value="1"/>
</dbReference>
<feature type="signal peptide" evidence="4">
    <location>
        <begin position="1"/>
        <end position="34"/>
    </location>
</feature>
<dbReference type="InterPro" id="IPR006103">
    <property type="entry name" value="Glyco_hydro_2_cat"/>
</dbReference>
<evidence type="ECO:0000256" key="3">
    <source>
        <dbReference type="ARBA" id="ARBA00023295"/>
    </source>
</evidence>
<dbReference type="RefSeq" id="WP_317517529.1">
    <property type="nucleotide sequence ID" value="NZ_JAPTHD010000006.1"/>
</dbReference>
<evidence type="ECO:0000259" key="9">
    <source>
        <dbReference type="Pfam" id="PF18565"/>
    </source>
</evidence>
<reference evidence="11" key="1">
    <citation type="journal article" date="2022" name="J Environ Chem Eng">
        <title>Biodegradation of petroleum oil using a constructed nonpathogenic and heavy metal-tolerant bacterial consortium isolated from marine sponges.</title>
        <authorList>
            <person name="Dechsakulwatana C."/>
            <person name="Rungsihiranrut A."/>
            <person name="Muangchinda C."/>
            <person name="Ningthoujam R."/>
            <person name="Klankeo P."/>
            <person name="Pinyakong O."/>
        </authorList>
    </citation>
    <scope>NUCLEOTIDE SEQUENCE [LARGE SCALE GENOMIC DNA]</scope>
    <source>
        <strain evidence="11">MO2-4</strain>
    </source>
</reference>
<evidence type="ECO:0000259" key="6">
    <source>
        <dbReference type="Pfam" id="PF02836"/>
    </source>
</evidence>
<evidence type="ECO:0000256" key="2">
    <source>
        <dbReference type="ARBA" id="ARBA00022801"/>
    </source>
</evidence>
<gene>
    <name evidence="10" type="ORF">O0R41_14875</name>
</gene>